<dbReference type="OrthoDB" id="4682787at2759"/>
<dbReference type="EMBL" id="ML977314">
    <property type="protein sequence ID" value="KAF2119835.1"/>
    <property type="molecule type" value="Genomic_DNA"/>
</dbReference>
<feature type="transmembrane region" description="Helical" evidence="6">
    <location>
        <begin position="85"/>
        <end position="108"/>
    </location>
</feature>
<evidence type="ECO:0000256" key="3">
    <source>
        <dbReference type="ARBA" id="ARBA00022989"/>
    </source>
</evidence>
<keyword evidence="9" id="KW-1185">Reference proteome</keyword>
<feature type="transmembrane region" description="Helical" evidence="6">
    <location>
        <begin position="205"/>
        <end position="224"/>
    </location>
</feature>
<evidence type="ECO:0000256" key="5">
    <source>
        <dbReference type="ARBA" id="ARBA00038359"/>
    </source>
</evidence>
<dbReference type="PANTHER" id="PTHR33048">
    <property type="entry name" value="PTH11-LIKE INTEGRAL MEMBRANE PROTEIN (AFU_ORTHOLOGUE AFUA_5G11245)"/>
    <property type="match status" value="1"/>
</dbReference>
<sequence>MADAVQQQAQITVDLVIILLLLCWTTVGLRLWVRFKITRSPGWDDAFMVFTLCLFTCYCSFLLVISQQGFLNQLPTTDSLMKTLVYIQLSEVFYILTTTTLKISLGLFFLRVLTKRWQILIFRVVLYISAIYGVFYVFIAIFQCGNPGKFLDSLIDQRRCLPTAFLLFTGYTYGVINVIADWTFVLIPIFVLVDSDMDRRSKVSVSIVMALGAVGSVSSILRMVYLRGLLFNGKHLSDAVRATIWATAEPGTGITAASIAILRPLFRKIKSDVQDKVSKHSSANSWSGTRATRNHSRYSHDSTITLTSVTTTVTANGKDKKKASEYAMPSLLDDTWDPRIRVQRAQIARVINVRMTTEVLPGPPVPPKT</sequence>
<dbReference type="Pfam" id="PF20684">
    <property type="entry name" value="Fung_rhodopsin"/>
    <property type="match status" value="1"/>
</dbReference>
<keyword evidence="3 6" id="KW-1133">Transmembrane helix</keyword>
<proteinExistence type="inferred from homology"/>
<dbReference type="Proteomes" id="UP000799770">
    <property type="component" value="Unassembled WGS sequence"/>
</dbReference>
<comment type="similarity">
    <text evidence="5">Belongs to the SAT4 family.</text>
</comment>
<evidence type="ECO:0000313" key="9">
    <source>
        <dbReference type="Proteomes" id="UP000799770"/>
    </source>
</evidence>
<evidence type="ECO:0000256" key="4">
    <source>
        <dbReference type="ARBA" id="ARBA00023136"/>
    </source>
</evidence>
<dbReference type="GO" id="GO:0016020">
    <property type="term" value="C:membrane"/>
    <property type="evidence" value="ECO:0007669"/>
    <property type="project" value="UniProtKB-SubCell"/>
</dbReference>
<name>A0A6A5ZKM8_9PLEO</name>
<feature type="domain" description="Rhodopsin" evidence="7">
    <location>
        <begin position="29"/>
        <end position="268"/>
    </location>
</feature>
<dbReference type="PANTHER" id="PTHR33048:SF96">
    <property type="entry name" value="INTEGRAL MEMBRANE PROTEIN"/>
    <property type="match status" value="1"/>
</dbReference>
<dbReference type="AlphaFoldDB" id="A0A6A5ZKM8"/>
<dbReference type="InterPro" id="IPR052337">
    <property type="entry name" value="SAT4-like"/>
</dbReference>
<gene>
    <name evidence="8" type="ORF">BDV96DRAFT_312197</name>
</gene>
<feature type="transmembrane region" description="Helical" evidence="6">
    <location>
        <begin position="244"/>
        <end position="266"/>
    </location>
</feature>
<evidence type="ECO:0000256" key="2">
    <source>
        <dbReference type="ARBA" id="ARBA00022692"/>
    </source>
</evidence>
<evidence type="ECO:0000256" key="1">
    <source>
        <dbReference type="ARBA" id="ARBA00004141"/>
    </source>
</evidence>
<feature type="transmembrane region" description="Helical" evidence="6">
    <location>
        <begin position="171"/>
        <end position="193"/>
    </location>
</feature>
<keyword evidence="4 6" id="KW-0472">Membrane</keyword>
<feature type="transmembrane region" description="Helical" evidence="6">
    <location>
        <begin position="45"/>
        <end position="65"/>
    </location>
</feature>
<protein>
    <recommendedName>
        <fullName evidence="7">Rhodopsin domain-containing protein</fullName>
    </recommendedName>
</protein>
<keyword evidence="2 6" id="KW-0812">Transmembrane</keyword>
<dbReference type="InterPro" id="IPR049326">
    <property type="entry name" value="Rhodopsin_dom_fungi"/>
</dbReference>
<evidence type="ECO:0000313" key="8">
    <source>
        <dbReference type="EMBL" id="KAF2119835.1"/>
    </source>
</evidence>
<comment type="subcellular location">
    <subcellularLocation>
        <location evidence="1">Membrane</location>
        <topology evidence="1">Multi-pass membrane protein</topology>
    </subcellularLocation>
</comment>
<evidence type="ECO:0000256" key="6">
    <source>
        <dbReference type="SAM" id="Phobius"/>
    </source>
</evidence>
<organism evidence="8 9">
    <name type="scientific">Lophiotrema nucula</name>
    <dbReference type="NCBI Taxonomy" id="690887"/>
    <lineage>
        <taxon>Eukaryota</taxon>
        <taxon>Fungi</taxon>
        <taxon>Dikarya</taxon>
        <taxon>Ascomycota</taxon>
        <taxon>Pezizomycotina</taxon>
        <taxon>Dothideomycetes</taxon>
        <taxon>Pleosporomycetidae</taxon>
        <taxon>Pleosporales</taxon>
        <taxon>Lophiotremataceae</taxon>
        <taxon>Lophiotrema</taxon>
    </lineage>
</organism>
<feature type="transmembrane region" description="Helical" evidence="6">
    <location>
        <begin position="120"/>
        <end position="142"/>
    </location>
</feature>
<feature type="transmembrane region" description="Helical" evidence="6">
    <location>
        <begin position="15"/>
        <end position="33"/>
    </location>
</feature>
<accession>A0A6A5ZKM8</accession>
<evidence type="ECO:0000259" key="7">
    <source>
        <dbReference type="Pfam" id="PF20684"/>
    </source>
</evidence>
<reference evidence="8" key="1">
    <citation type="journal article" date="2020" name="Stud. Mycol.">
        <title>101 Dothideomycetes genomes: a test case for predicting lifestyles and emergence of pathogens.</title>
        <authorList>
            <person name="Haridas S."/>
            <person name="Albert R."/>
            <person name="Binder M."/>
            <person name="Bloem J."/>
            <person name="Labutti K."/>
            <person name="Salamov A."/>
            <person name="Andreopoulos B."/>
            <person name="Baker S."/>
            <person name="Barry K."/>
            <person name="Bills G."/>
            <person name="Bluhm B."/>
            <person name="Cannon C."/>
            <person name="Castanera R."/>
            <person name="Culley D."/>
            <person name="Daum C."/>
            <person name="Ezra D."/>
            <person name="Gonzalez J."/>
            <person name="Henrissat B."/>
            <person name="Kuo A."/>
            <person name="Liang C."/>
            <person name="Lipzen A."/>
            <person name="Lutzoni F."/>
            <person name="Magnuson J."/>
            <person name="Mondo S."/>
            <person name="Nolan M."/>
            <person name="Ohm R."/>
            <person name="Pangilinan J."/>
            <person name="Park H.-J."/>
            <person name="Ramirez L."/>
            <person name="Alfaro M."/>
            <person name="Sun H."/>
            <person name="Tritt A."/>
            <person name="Yoshinaga Y."/>
            <person name="Zwiers L.-H."/>
            <person name="Turgeon B."/>
            <person name="Goodwin S."/>
            <person name="Spatafora J."/>
            <person name="Crous P."/>
            <person name="Grigoriev I."/>
        </authorList>
    </citation>
    <scope>NUCLEOTIDE SEQUENCE</scope>
    <source>
        <strain evidence="8">CBS 627.86</strain>
    </source>
</reference>